<dbReference type="Proteomes" id="UP000008672">
    <property type="component" value="Unassembled WGS sequence"/>
</dbReference>
<dbReference type="HOGENOM" id="CLU_045922_0_0_1"/>
<dbReference type="InterPro" id="IPR042509">
    <property type="entry name" value="ZCCHC3"/>
</dbReference>
<dbReference type="GO" id="GO:0003723">
    <property type="term" value="F:RNA binding"/>
    <property type="evidence" value="ECO:0007669"/>
    <property type="project" value="InterPro"/>
</dbReference>
<name>M3XLK8_LATCH</name>
<dbReference type="InterPro" id="IPR057811">
    <property type="entry name" value="RBD_ZCCHC3_2nd"/>
</dbReference>
<evidence type="ECO:0000313" key="4">
    <source>
        <dbReference type="Ensembl" id="ENSLACP00000023614.1"/>
    </source>
</evidence>
<evidence type="ECO:0000313" key="5">
    <source>
        <dbReference type="Proteomes" id="UP000008672"/>
    </source>
</evidence>
<dbReference type="InterPro" id="IPR057810">
    <property type="entry name" value="RBD_ZCCHC3_1st"/>
</dbReference>
<reference evidence="5" key="1">
    <citation type="submission" date="2011-08" db="EMBL/GenBank/DDBJ databases">
        <title>The draft genome of Latimeria chalumnae.</title>
        <authorList>
            <person name="Di Palma F."/>
            <person name="Alfoldi J."/>
            <person name="Johnson J."/>
            <person name="Berlin A."/>
            <person name="Gnerre S."/>
            <person name="Jaffe D."/>
            <person name="MacCallum I."/>
            <person name="Young S."/>
            <person name="Walker B.J."/>
            <person name="Lander E."/>
            <person name="Lindblad-Toh K."/>
        </authorList>
    </citation>
    <scope>NUCLEOTIDE SEQUENCE [LARGE SCALE GENOMIC DNA]</scope>
    <source>
        <strain evidence="5">Wild caught</strain>
    </source>
</reference>
<reference evidence="4" key="3">
    <citation type="submission" date="2025-09" db="UniProtKB">
        <authorList>
            <consortium name="Ensembl"/>
        </authorList>
    </citation>
    <scope>IDENTIFICATION</scope>
</reference>
<dbReference type="GO" id="GO:0008270">
    <property type="term" value="F:zinc ion binding"/>
    <property type="evidence" value="ECO:0007669"/>
    <property type="project" value="UniProtKB-KW"/>
</dbReference>
<dbReference type="Pfam" id="PF23058">
    <property type="entry name" value="RBD_ZCCHC3_2nd"/>
    <property type="match status" value="1"/>
</dbReference>
<dbReference type="InterPro" id="IPR001878">
    <property type="entry name" value="Znf_CCHC"/>
</dbReference>
<reference evidence="4" key="2">
    <citation type="submission" date="2025-08" db="UniProtKB">
        <authorList>
            <consortium name="Ensembl"/>
        </authorList>
    </citation>
    <scope>IDENTIFICATION</scope>
</reference>
<dbReference type="AlphaFoldDB" id="M3XLK8"/>
<keyword evidence="1" id="KW-0479">Metal-binding</keyword>
<dbReference type="Gene3D" id="4.10.60.10">
    <property type="entry name" value="Zinc finger, CCHC-type"/>
    <property type="match status" value="1"/>
</dbReference>
<dbReference type="EMBL" id="AFYH01056409">
    <property type="status" value="NOT_ANNOTATED_CDS"/>
    <property type="molecule type" value="Genomic_DNA"/>
</dbReference>
<dbReference type="eggNOG" id="KOG4400">
    <property type="taxonomic scope" value="Eukaryota"/>
</dbReference>
<protein>
    <recommendedName>
        <fullName evidence="3">CCHC-type domain-containing protein</fullName>
    </recommendedName>
</protein>
<dbReference type="GO" id="GO:0002218">
    <property type="term" value="P:activation of innate immune response"/>
    <property type="evidence" value="ECO:0007669"/>
    <property type="project" value="InterPro"/>
</dbReference>
<dbReference type="SMART" id="SM00343">
    <property type="entry name" value="ZnF_C2HC"/>
    <property type="match status" value="3"/>
</dbReference>
<dbReference type="PROSITE" id="PS50158">
    <property type="entry name" value="ZF_CCHC"/>
    <property type="match status" value="2"/>
</dbReference>
<dbReference type="FunCoup" id="M3XLK8">
    <property type="interactions" value="577"/>
</dbReference>
<evidence type="ECO:0000259" key="3">
    <source>
        <dbReference type="PROSITE" id="PS50158"/>
    </source>
</evidence>
<dbReference type="GeneTree" id="ENSGT00530000063983"/>
<dbReference type="InterPro" id="IPR036875">
    <property type="entry name" value="Znf_CCHC_sf"/>
</dbReference>
<evidence type="ECO:0000256" key="1">
    <source>
        <dbReference type="PROSITE-ProRule" id="PRU00047"/>
    </source>
</evidence>
<dbReference type="PANTHER" id="PTHR22639">
    <property type="entry name" value="GAG-RELATED PROTEIN"/>
    <property type="match status" value="1"/>
</dbReference>
<proteinExistence type="predicted"/>
<keyword evidence="1" id="KW-0862">Zinc</keyword>
<dbReference type="PANTHER" id="PTHR22639:SF4">
    <property type="entry name" value="ZINC FINGER CCHC DOMAIN-CONTAINING PROTEIN 3"/>
    <property type="match status" value="1"/>
</dbReference>
<dbReference type="SUPFAM" id="SSF57756">
    <property type="entry name" value="Retrovirus zinc finger-like domains"/>
    <property type="match status" value="1"/>
</dbReference>
<dbReference type="Pfam" id="PF23057">
    <property type="entry name" value="RBD_ZCCHC3_1st"/>
    <property type="match status" value="1"/>
</dbReference>
<dbReference type="InParanoid" id="M3XLK8"/>
<feature type="domain" description="CCHC-type" evidence="3">
    <location>
        <begin position="279"/>
        <end position="294"/>
    </location>
</feature>
<dbReference type="GO" id="GO:0003690">
    <property type="term" value="F:double-stranded DNA binding"/>
    <property type="evidence" value="ECO:0007669"/>
    <property type="project" value="InterPro"/>
</dbReference>
<keyword evidence="1" id="KW-0863">Zinc-finger</keyword>
<feature type="region of interest" description="Disordered" evidence="2">
    <location>
        <begin position="352"/>
        <end position="387"/>
    </location>
</feature>
<accession>M3XLK8</accession>
<keyword evidence="5" id="KW-1185">Reference proteome</keyword>
<sequence>MEADSGGLPCNQEALACEQGLELTPLAVKKDWTGEPLATRQEEAMEDGGNVAGLEKVSASITENVRACANKVTEGASTSRGQGDTGKKLLYSDMLKKNDERERYSVEYRRKNVVRLRFLGEQIPDRDFVAKRLLMESMRFTPLRVFALIHISGSREFEFSFRNGVYLEQFWDKFVQMQHNPVWKDFIAVRISQANLKTVTILFKNESVPSLDILYWLRKQCTVLGDLDPIYDRFGFWVGGYKVRVRLEATEYAIKHLPSIITIGRNRGFLFYAGQPKTCFKCGSKQHLSSYCPKLVCGKCGQQGHLSQNCEAEVLCNPCKNTGHFYLQCPRSARNYSPYEQTVEERMEMEAKDKFYDPDTPEPVTVPGGSRDASLEPLSAENLPQNEENRKNLLKLLF</sequence>
<organism evidence="4 5">
    <name type="scientific">Latimeria chalumnae</name>
    <name type="common">Coelacanth</name>
    <dbReference type="NCBI Taxonomy" id="7897"/>
    <lineage>
        <taxon>Eukaryota</taxon>
        <taxon>Metazoa</taxon>
        <taxon>Chordata</taxon>
        <taxon>Craniata</taxon>
        <taxon>Vertebrata</taxon>
        <taxon>Euteleostomi</taxon>
        <taxon>Coelacanthiformes</taxon>
        <taxon>Coelacanthidae</taxon>
        <taxon>Latimeria</taxon>
    </lineage>
</organism>
<dbReference type="Ensembl" id="ENSLACT00000024879.1">
    <property type="protein sequence ID" value="ENSLACP00000023614.1"/>
    <property type="gene ID" value="ENSLACG00000022202.1"/>
</dbReference>
<evidence type="ECO:0000256" key="2">
    <source>
        <dbReference type="SAM" id="MobiDB-lite"/>
    </source>
</evidence>
<dbReference type="STRING" id="7897.ENSLACP00000023614"/>
<feature type="domain" description="CCHC-type" evidence="3">
    <location>
        <begin position="297"/>
        <end position="310"/>
    </location>
</feature>